<dbReference type="EMBL" id="JAPFQL010000034">
    <property type="protein sequence ID" value="MDC5697470.1"/>
    <property type="molecule type" value="Genomic_DNA"/>
</dbReference>
<keyword evidence="3" id="KW-1185">Reference proteome</keyword>
<keyword evidence="1" id="KW-1133">Transmembrane helix</keyword>
<name>A0ABT5GHU7_9MICO</name>
<organism evidence="2 3">
    <name type="scientific">Intrasporangium calvum</name>
    <dbReference type="NCBI Taxonomy" id="53358"/>
    <lineage>
        <taxon>Bacteria</taxon>
        <taxon>Bacillati</taxon>
        <taxon>Actinomycetota</taxon>
        <taxon>Actinomycetes</taxon>
        <taxon>Micrococcales</taxon>
        <taxon>Intrasporangiaceae</taxon>
        <taxon>Intrasporangium</taxon>
    </lineage>
</organism>
<sequence>MRRRTLDLIVSAGALVMAGVLVILALVLLNRADFSENYVRSQLGQENITFPALADLLPQEKSFTEARTGCVIAYARQAVTTGKQAECFGNEYLGGHLSWLATRLGMTQVAYVDGLNYRQLGAELGNIRGEIAAAEKAKDASVAALQQKLTDVTTVRQKMFEGTMLRNALLTSYGFGELGDMARIGSNVVLAIAGLLLLLSLAGFAHAYRTPRTQAFAPPEAAGLGSQVPAHA</sequence>
<dbReference type="RefSeq" id="WP_272462046.1">
    <property type="nucleotide sequence ID" value="NZ_JAPFQL010000034.1"/>
</dbReference>
<proteinExistence type="predicted"/>
<dbReference type="Proteomes" id="UP001150259">
    <property type="component" value="Unassembled WGS sequence"/>
</dbReference>
<evidence type="ECO:0000256" key="1">
    <source>
        <dbReference type="SAM" id="Phobius"/>
    </source>
</evidence>
<keyword evidence="1" id="KW-0812">Transmembrane</keyword>
<protein>
    <submittedName>
        <fullName evidence="2">Uncharacterized protein</fullName>
    </submittedName>
</protein>
<evidence type="ECO:0000313" key="2">
    <source>
        <dbReference type="EMBL" id="MDC5697470.1"/>
    </source>
</evidence>
<comment type="caution">
    <text evidence="2">The sequence shown here is derived from an EMBL/GenBank/DDBJ whole genome shotgun (WGS) entry which is preliminary data.</text>
</comment>
<accession>A0ABT5GHU7</accession>
<keyword evidence="1" id="KW-0472">Membrane</keyword>
<gene>
    <name evidence="2" type="ORF">OO014_09390</name>
</gene>
<feature type="transmembrane region" description="Helical" evidence="1">
    <location>
        <begin position="6"/>
        <end position="29"/>
    </location>
</feature>
<feature type="transmembrane region" description="Helical" evidence="1">
    <location>
        <begin position="188"/>
        <end position="208"/>
    </location>
</feature>
<reference evidence="2 3" key="1">
    <citation type="submission" date="2022-11" db="EMBL/GenBank/DDBJ databases">
        <title>Anaerobic phenanthrene biodegradation by a DNRA strain PheN6.</title>
        <authorList>
            <person name="Zhang Z."/>
        </authorList>
    </citation>
    <scope>NUCLEOTIDE SEQUENCE [LARGE SCALE GENOMIC DNA]</scope>
    <source>
        <strain evidence="2 3">PheN6</strain>
    </source>
</reference>
<evidence type="ECO:0000313" key="3">
    <source>
        <dbReference type="Proteomes" id="UP001150259"/>
    </source>
</evidence>